<dbReference type="SUPFAM" id="SSF55811">
    <property type="entry name" value="Nudix"/>
    <property type="match status" value="1"/>
</dbReference>
<evidence type="ECO:0000256" key="2">
    <source>
        <dbReference type="ARBA" id="ARBA00022801"/>
    </source>
</evidence>
<dbReference type="InterPro" id="IPR020084">
    <property type="entry name" value="NUDIX_hydrolase_CS"/>
</dbReference>
<reference evidence="4" key="1">
    <citation type="journal article" date="2021" name="PeerJ">
        <title>Extensive microbial diversity within the chicken gut microbiome revealed by metagenomics and culture.</title>
        <authorList>
            <person name="Gilroy R."/>
            <person name="Ravi A."/>
            <person name="Getino M."/>
            <person name="Pursley I."/>
            <person name="Horton D.L."/>
            <person name="Alikhan N.F."/>
            <person name="Baker D."/>
            <person name="Gharbi K."/>
            <person name="Hall N."/>
            <person name="Watson M."/>
            <person name="Adriaenssens E.M."/>
            <person name="Foster-Nyarko E."/>
            <person name="Jarju S."/>
            <person name="Secka A."/>
            <person name="Antonio M."/>
            <person name="Oren A."/>
            <person name="Chaudhuri R.R."/>
            <person name="La Ragione R."/>
            <person name="Hildebrand F."/>
            <person name="Pallen M.J."/>
        </authorList>
    </citation>
    <scope>NUCLEOTIDE SEQUENCE</scope>
    <source>
        <strain evidence="4">ChiBcolR8-3208</strain>
    </source>
</reference>
<dbReference type="PROSITE" id="PS00893">
    <property type="entry name" value="NUDIX_BOX"/>
    <property type="match status" value="1"/>
</dbReference>
<dbReference type="GO" id="GO:0016787">
    <property type="term" value="F:hydrolase activity"/>
    <property type="evidence" value="ECO:0007669"/>
    <property type="project" value="UniProtKB-KW"/>
</dbReference>
<organism evidence="4 5">
    <name type="scientific">Candidatus Acutalibacter ornithocaccae</name>
    <dbReference type="NCBI Taxonomy" id="2838416"/>
    <lineage>
        <taxon>Bacteria</taxon>
        <taxon>Bacillati</taxon>
        <taxon>Bacillota</taxon>
        <taxon>Clostridia</taxon>
        <taxon>Eubacteriales</taxon>
        <taxon>Acutalibacteraceae</taxon>
        <taxon>Acutalibacter</taxon>
    </lineage>
</organism>
<dbReference type="Pfam" id="PF00293">
    <property type="entry name" value="NUDIX"/>
    <property type="match status" value="1"/>
</dbReference>
<keyword evidence="2" id="KW-0378">Hydrolase</keyword>
<evidence type="ECO:0000313" key="5">
    <source>
        <dbReference type="Proteomes" id="UP000824214"/>
    </source>
</evidence>
<proteinExistence type="predicted"/>
<dbReference type="AlphaFoldDB" id="A0A9D2M074"/>
<dbReference type="InterPro" id="IPR000086">
    <property type="entry name" value="NUDIX_hydrolase_dom"/>
</dbReference>
<dbReference type="Gene3D" id="3.90.79.10">
    <property type="entry name" value="Nucleoside Triphosphate Pyrophosphohydrolase"/>
    <property type="match status" value="1"/>
</dbReference>
<dbReference type="PANTHER" id="PTHR43046">
    <property type="entry name" value="GDP-MANNOSE MANNOSYL HYDROLASE"/>
    <property type="match status" value="1"/>
</dbReference>
<evidence type="ECO:0000256" key="1">
    <source>
        <dbReference type="ARBA" id="ARBA00001946"/>
    </source>
</evidence>
<evidence type="ECO:0000259" key="3">
    <source>
        <dbReference type="PROSITE" id="PS51462"/>
    </source>
</evidence>
<dbReference type="EMBL" id="DWXZ01000225">
    <property type="protein sequence ID" value="HJB38518.1"/>
    <property type="molecule type" value="Genomic_DNA"/>
</dbReference>
<evidence type="ECO:0000313" key="4">
    <source>
        <dbReference type="EMBL" id="HJB38518.1"/>
    </source>
</evidence>
<dbReference type="Proteomes" id="UP000824214">
    <property type="component" value="Unassembled WGS sequence"/>
</dbReference>
<feature type="domain" description="Nudix hydrolase" evidence="3">
    <location>
        <begin position="10"/>
        <end position="152"/>
    </location>
</feature>
<gene>
    <name evidence="4" type="ORF">H9942_10720</name>
</gene>
<accession>A0A9D2M074</accession>
<name>A0A9D2M074_9FIRM</name>
<dbReference type="CDD" id="cd04688">
    <property type="entry name" value="NUDIX_Hydrolase"/>
    <property type="match status" value="1"/>
</dbReference>
<sequence>MDITFHTGEGRFNYRVCAIFLHQNKVLAMRDERSPYYYLPGGRVALGEPAQDALQRELQEELDISARIQRPLWLNQAFFTEDVDGEFTHELCLYFLMDAAGTGLLERGESFTRYEGQRRHEFIWLPLEELQDKYFYPLFLKEGLSHLPDQFTLREEVE</sequence>
<protein>
    <submittedName>
        <fullName evidence="4">NUDIX domain-containing protein</fullName>
    </submittedName>
</protein>
<reference evidence="4" key="2">
    <citation type="submission" date="2021-04" db="EMBL/GenBank/DDBJ databases">
        <authorList>
            <person name="Gilroy R."/>
        </authorList>
    </citation>
    <scope>NUCLEOTIDE SEQUENCE</scope>
    <source>
        <strain evidence="4">ChiBcolR8-3208</strain>
    </source>
</reference>
<comment type="caution">
    <text evidence="4">The sequence shown here is derived from an EMBL/GenBank/DDBJ whole genome shotgun (WGS) entry which is preliminary data.</text>
</comment>
<dbReference type="PANTHER" id="PTHR43046:SF14">
    <property type="entry name" value="MUTT_NUDIX FAMILY PROTEIN"/>
    <property type="match status" value="1"/>
</dbReference>
<comment type="cofactor">
    <cofactor evidence="1">
        <name>Mg(2+)</name>
        <dbReference type="ChEBI" id="CHEBI:18420"/>
    </cofactor>
</comment>
<dbReference type="InterPro" id="IPR015797">
    <property type="entry name" value="NUDIX_hydrolase-like_dom_sf"/>
</dbReference>
<dbReference type="PROSITE" id="PS51462">
    <property type="entry name" value="NUDIX"/>
    <property type="match status" value="1"/>
</dbReference>